<comment type="caution">
    <text evidence="1">The sequence shown here is derived from an EMBL/GenBank/DDBJ whole genome shotgun (WGS) entry which is preliminary data.</text>
</comment>
<dbReference type="EMBL" id="AJIL01000153">
    <property type="protein sequence ID" value="KNE92811.1"/>
    <property type="molecule type" value="Genomic_DNA"/>
</dbReference>
<organism evidence="1 2">
    <name type="scientific">Puccinia striiformis f. sp. tritici PST-78</name>
    <dbReference type="NCBI Taxonomy" id="1165861"/>
    <lineage>
        <taxon>Eukaryota</taxon>
        <taxon>Fungi</taxon>
        <taxon>Dikarya</taxon>
        <taxon>Basidiomycota</taxon>
        <taxon>Pucciniomycotina</taxon>
        <taxon>Pucciniomycetes</taxon>
        <taxon>Pucciniales</taxon>
        <taxon>Pucciniaceae</taxon>
        <taxon>Puccinia</taxon>
    </lineage>
</organism>
<dbReference type="PANTHER" id="PTHR33069">
    <property type="entry name" value="CHROMOSOME 7, WHOLE GENOME SHOTGUN SEQUENCE-RELATED"/>
    <property type="match status" value="1"/>
</dbReference>
<evidence type="ECO:0000313" key="1">
    <source>
        <dbReference type="EMBL" id="KNE92811.1"/>
    </source>
</evidence>
<accession>A0A0L0V0U8</accession>
<keyword evidence="2" id="KW-1185">Reference proteome</keyword>
<evidence type="ECO:0000313" key="2">
    <source>
        <dbReference type="Proteomes" id="UP000054564"/>
    </source>
</evidence>
<sequence length="441" mass="50340">MSDHMNAMMERVKRIEKIHTAVQAFRAMHNKYDPPPEDNPDTPAKGDPKLTINDMGEKINTWKKLEVNILPSIKEQLTSLATSLDLLDLEEHPNPNPELTLEILSKLDESLESAVFLTKSFALESPVPDEKHDHHLEKSKLFRSSQLKANIKALIYTRIRRLLQCCQEFLGLCNLSIAVGDDPAAQQEASRSRQLINLYIFRAGDLIDKTIRWSRKSDWAIIHDDWLLVAGTFTQALEDLTTLANPMIDSPPELASLTINPTEEHDQIGLTNTRRARNDAMRKRLIEVIVSIMSLVKLARILVKKLSRMVPRKPIYELDTEMNSETIRRLRDAFDPMTPTFEVLGWDLQDIYMFNRLIAVTDLDSLHASVEKLLEAISKTLTGLDSNFFTSLYGAEHAPTKNDFLTWSLTLKELWETTAGRSLDLISSLKHELDQELEPEH</sequence>
<gene>
    <name evidence="1" type="ORF">PSTG_13792</name>
</gene>
<protein>
    <submittedName>
        <fullName evidence="1">Uncharacterized protein</fullName>
    </submittedName>
</protein>
<dbReference type="Proteomes" id="UP000054564">
    <property type="component" value="Unassembled WGS sequence"/>
</dbReference>
<dbReference type="OrthoDB" id="2496543at2759"/>
<name>A0A0L0V0U8_9BASI</name>
<reference evidence="2" key="1">
    <citation type="submission" date="2014-03" db="EMBL/GenBank/DDBJ databases">
        <title>The Genome Sequence of Puccinia striiformis f. sp. tritici PST-78.</title>
        <authorList>
            <consortium name="The Broad Institute Genome Sequencing Platform"/>
            <person name="Cuomo C."/>
            <person name="Hulbert S."/>
            <person name="Chen X."/>
            <person name="Walker B."/>
            <person name="Young S.K."/>
            <person name="Zeng Q."/>
            <person name="Gargeya S."/>
            <person name="Fitzgerald M."/>
            <person name="Haas B."/>
            <person name="Abouelleil A."/>
            <person name="Alvarado L."/>
            <person name="Arachchi H.M."/>
            <person name="Berlin A.M."/>
            <person name="Chapman S.B."/>
            <person name="Goldberg J."/>
            <person name="Griggs A."/>
            <person name="Gujja S."/>
            <person name="Hansen M."/>
            <person name="Howarth C."/>
            <person name="Imamovic A."/>
            <person name="Larimer J."/>
            <person name="McCowan C."/>
            <person name="Montmayeur A."/>
            <person name="Murphy C."/>
            <person name="Neiman D."/>
            <person name="Pearson M."/>
            <person name="Priest M."/>
            <person name="Roberts A."/>
            <person name="Saif S."/>
            <person name="Shea T."/>
            <person name="Sisk P."/>
            <person name="Sykes S."/>
            <person name="Wortman J."/>
            <person name="Nusbaum C."/>
            <person name="Birren B."/>
        </authorList>
    </citation>
    <scope>NUCLEOTIDE SEQUENCE [LARGE SCALE GENOMIC DNA]</scope>
    <source>
        <strain evidence="2">race PST-78</strain>
    </source>
</reference>
<dbReference type="PANTHER" id="PTHR33069:SF3">
    <property type="entry name" value="DYNEIN HEAVY CHAIN TAIL DOMAIN-CONTAINING PROTEIN"/>
    <property type="match status" value="1"/>
</dbReference>
<proteinExistence type="predicted"/>
<dbReference type="AlphaFoldDB" id="A0A0L0V0U8"/>